<evidence type="ECO:0000313" key="6">
    <source>
        <dbReference type="Proteomes" id="UP000032024"/>
    </source>
</evidence>
<keyword evidence="6" id="KW-1185">Reference proteome</keyword>
<evidence type="ECO:0000313" key="1">
    <source>
        <dbReference type="EMBL" id="AJO24037.1"/>
    </source>
</evidence>
<dbReference type="RefSeq" id="WP_014095913.1">
    <property type="nucleotide sequence ID" value="NZ_CP010525.1"/>
</dbReference>
<evidence type="ECO:0000313" key="9">
    <source>
        <dbReference type="Proteomes" id="UP000075304"/>
    </source>
</evidence>
<reference evidence="1" key="1">
    <citation type="submission" date="2015-01" db="EMBL/GenBank/DDBJ databases">
        <title>Comparative genome analysis of Bacillus coagulans HM-08, Clostridium butyricum HM-68, Bacillus subtilis HM-66 and Bacillus licheniformis BL-09.</title>
        <authorList>
            <person name="Zhang H."/>
        </authorList>
    </citation>
    <scope>NUCLEOTIDE SEQUENCE [LARGE SCALE GENOMIC DNA]</scope>
    <source>
        <strain evidence="1">HM-08</strain>
    </source>
</reference>
<dbReference type="PATRIC" id="fig|1398.18.peg.3199"/>
<dbReference type="AlphaFoldDB" id="A0A0C5CRI7"/>
<evidence type="ECO:0000313" key="5">
    <source>
        <dbReference type="EMBL" id="MDL5040031.1"/>
    </source>
</evidence>
<organism evidence="4 9">
    <name type="scientific">Heyndrickxia coagulans</name>
    <name type="common">Weizmannia coagulans</name>
    <dbReference type="NCBI Taxonomy" id="1398"/>
    <lineage>
        <taxon>Bacteria</taxon>
        <taxon>Bacillati</taxon>
        <taxon>Bacillota</taxon>
        <taxon>Bacilli</taxon>
        <taxon>Bacillales</taxon>
        <taxon>Bacillaceae</taxon>
        <taxon>Heyndrickxia</taxon>
    </lineage>
</organism>
<reference evidence="8 9" key="3">
    <citation type="submission" date="2016-01" db="EMBL/GenBank/DDBJ databases">
        <title>Genome Sequences of Twelve Sporeforming Bacillus Species Isolated from Foods.</title>
        <authorList>
            <person name="Berendsen E.M."/>
            <person name="Wells-Bennik M.H."/>
            <person name="Krawcyk A.O."/>
            <person name="De Jong A."/>
            <person name="Holsappel S."/>
            <person name="Eijlander R.T."/>
            <person name="Kuipers O.P."/>
        </authorList>
    </citation>
    <scope>NUCLEOTIDE SEQUENCE [LARGE SCALE GENOMIC DNA]</scope>
    <source>
        <strain evidence="3 8">B4098</strain>
        <strain evidence="4 9">B4099</strain>
    </source>
</reference>
<dbReference type="Proteomes" id="UP000070376">
    <property type="component" value="Unassembled WGS sequence"/>
</dbReference>
<evidence type="ECO:0000313" key="2">
    <source>
        <dbReference type="EMBL" id="KWZ82915.1"/>
    </source>
</evidence>
<reference evidence="2" key="5">
    <citation type="submission" date="2016-01" db="EMBL/GenBank/DDBJ databases">
        <authorList>
            <person name="Oliw E.H."/>
        </authorList>
    </citation>
    <scope>NUCLEOTIDE SEQUENCE [LARGE SCALE GENOMIC DNA]</scope>
    <source>
        <strain evidence="2">GED7749B</strain>
    </source>
</reference>
<accession>A0A0C5CRI7</accession>
<dbReference type="EMBL" id="JASUZX010000001">
    <property type="protein sequence ID" value="MDL5040031.1"/>
    <property type="molecule type" value="Genomic_DNA"/>
</dbReference>
<name>A0A0C5CRI7_HEYCO</name>
<evidence type="ECO:0000313" key="7">
    <source>
        <dbReference type="Proteomes" id="UP000070376"/>
    </source>
</evidence>
<dbReference type="Proteomes" id="UP000075288">
    <property type="component" value="Unassembled WGS sequence"/>
</dbReference>
<dbReference type="Proteomes" id="UP000032024">
    <property type="component" value="Chromosome"/>
</dbReference>
<dbReference type="EMBL" id="LQYG01000023">
    <property type="protein sequence ID" value="KYC64847.1"/>
    <property type="molecule type" value="Genomic_DNA"/>
</dbReference>
<dbReference type="EMBL" id="CP010525">
    <property type="protein sequence ID" value="AJO24037.1"/>
    <property type="molecule type" value="Genomic_DNA"/>
</dbReference>
<evidence type="ECO:0000313" key="8">
    <source>
        <dbReference type="Proteomes" id="UP000075288"/>
    </source>
</evidence>
<dbReference type="Proteomes" id="UP001223084">
    <property type="component" value="Unassembled WGS sequence"/>
</dbReference>
<reference evidence="7" key="4">
    <citation type="submission" date="2016-01" db="EMBL/GenBank/DDBJ databases">
        <authorList>
            <person name="Mitreva M."/>
            <person name="Pepin K.H."/>
            <person name="Mihindukulasuriya K.A."/>
            <person name="Fulton R."/>
            <person name="Fronick C."/>
            <person name="O'Laughlin M."/>
            <person name="Miner T."/>
            <person name="Herter B."/>
            <person name="Rosa B.A."/>
            <person name="Cordes M."/>
            <person name="Tomlinson C."/>
            <person name="Wollam A."/>
            <person name="Palsikar V.B."/>
            <person name="Mardis E.R."/>
            <person name="Wilson R.K."/>
        </authorList>
    </citation>
    <scope>NUCLEOTIDE SEQUENCE [LARGE SCALE GENOMIC DNA]</scope>
    <source>
        <strain evidence="7">GED7749B</strain>
    </source>
</reference>
<dbReference type="Pfam" id="PF14169">
    <property type="entry name" value="YdjO"/>
    <property type="match status" value="1"/>
</dbReference>
<dbReference type="GeneID" id="93260649"/>
<evidence type="ECO:0000313" key="3">
    <source>
        <dbReference type="EMBL" id="KYC64847.1"/>
    </source>
</evidence>
<dbReference type="Proteomes" id="UP000075304">
    <property type="component" value="Unassembled WGS sequence"/>
</dbReference>
<protein>
    <submittedName>
        <fullName evidence="5">Cold-shock protein</fullName>
    </submittedName>
</protein>
<dbReference type="EMBL" id="LRPN01000047">
    <property type="protein sequence ID" value="KWZ82915.1"/>
    <property type="molecule type" value="Genomic_DNA"/>
</dbReference>
<reference evidence="6" key="2">
    <citation type="submission" date="2015-01" db="EMBL/GenBank/DDBJ databases">
        <title>Comparative genome analysis of Bacillus coagulans HM-08, Clostridium butyricum HM-68, Bacillus subtilis HM-66 and Bacillus paralicheniformis BL-09.</title>
        <authorList>
            <person name="Zhang H."/>
        </authorList>
    </citation>
    <scope>NUCLEOTIDE SEQUENCE [LARGE SCALE GENOMIC DNA]</scope>
    <source>
        <strain evidence="6">HM-08</strain>
    </source>
</reference>
<dbReference type="InterPro" id="IPR025916">
    <property type="entry name" value="YdjO"/>
</dbReference>
<gene>
    <name evidence="3" type="ORF">B4098_0521</name>
    <name evidence="4" type="ORF">B4099_0672</name>
    <name evidence="2" type="ORF">HMPREF3213_01399</name>
    <name evidence="5" type="ORF">QN341_02890</name>
    <name evidence="1" type="ORF">SB48_HM08orf05191</name>
</gene>
<dbReference type="STRING" id="1398.AB434_2081"/>
<dbReference type="EMBL" id="LQYI01000015">
    <property type="protein sequence ID" value="KYC72868.1"/>
    <property type="molecule type" value="Genomic_DNA"/>
</dbReference>
<reference evidence="5" key="6">
    <citation type="submission" date="2023-06" db="EMBL/GenBank/DDBJ databases">
        <title>Probiogenomic evaluation and L lactic producing Weizmannia coaggulans BKMTCR2-2 from tree bark.</title>
        <authorList>
            <person name="Mahittikon J."/>
            <person name="Tanasupawat S."/>
        </authorList>
    </citation>
    <scope>NUCLEOTIDE SEQUENCE</scope>
    <source>
        <strain evidence="5">BKMTCR2-2</strain>
    </source>
</reference>
<sequence length="62" mass="7195">MMAYFNNQKEPVPEVETTVWACTNDDCNGFMRENFTFEEKPHCPLCHSDMKKEVRVLPVIGS</sequence>
<proteinExistence type="predicted"/>
<evidence type="ECO:0000313" key="4">
    <source>
        <dbReference type="EMBL" id="KYC72868.1"/>
    </source>
</evidence>